<dbReference type="Gramene" id="TuG1812G0200002862.01.T01">
    <property type="protein sequence ID" value="TuG1812G0200002862.01.T01"/>
    <property type="gene ID" value="TuG1812G0200002862.01"/>
</dbReference>
<organism evidence="1 2">
    <name type="scientific">Triticum urartu</name>
    <name type="common">Red wild einkorn</name>
    <name type="synonym">Crithodium urartu</name>
    <dbReference type="NCBI Taxonomy" id="4572"/>
    <lineage>
        <taxon>Eukaryota</taxon>
        <taxon>Viridiplantae</taxon>
        <taxon>Streptophyta</taxon>
        <taxon>Embryophyta</taxon>
        <taxon>Tracheophyta</taxon>
        <taxon>Spermatophyta</taxon>
        <taxon>Magnoliopsida</taxon>
        <taxon>Liliopsida</taxon>
        <taxon>Poales</taxon>
        <taxon>Poaceae</taxon>
        <taxon>BOP clade</taxon>
        <taxon>Pooideae</taxon>
        <taxon>Triticodae</taxon>
        <taxon>Triticeae</taxon>
        <taxon>Triticinae</taxon>
        <taxon>Triticum</taxon>
    </lineage>
</organism>
<evidence type="ECO:0000313" key="1">
    <source>
        <dbReference type="EnsemblPlants" id="TuG1812G0200002862.01.T01"/>
    </source>
</evidence>
<reference evidence="2" key="1">
    <citation type="journal article" date="2013" name="Nature">
        <title>Draft genome of the wheat A-genome progenitor Triticum urartu.</title>
        <authorList>
            <person name="Ling H.Q."/>
            <person name="Zhao S."/>
            <person name="Liu D."/>
            <person name="Wang J."/>
            <person name="Sun H."/>
            <person name="Zhang C."/>
            <person name="Fan H."/>
            <person name="Li D."/>
            <person name="Dong L."/>
            <person name="Tao Y."/>
            <person name="Gao C."/>
            <person name="Wu H."/>
            <person name="Li Y."/>
            <person name="Cui Y."/>
            <person name="Guo X."/>
            <person name="Zheng S."/>
            <person name="Wang B."/>
            <person name="Yu K."/>
            <person name="Liang Q."/>
            <person name="Yang W."/>
            <person name="Lou X."/>
            <person name="Chen J."/>
            <person name="Feng M."/>
            <person name="Jian J."/>
            <person name="Zhang X."/>
            <person name="Luo G."/>
            <person name="Jiang Y."/>
            <person name="Liu J."/>
            <person name="Wang Z."/>
            <person name="Sha Y."/>
            <person name="Zhang B."/>
            <person name="Wu H."/>
            <person name="Tang D."/>
            <person name="Shen Q."/>
            <person name="Xue P."/>
            <person name="Zou S."/>
            <person name="Wang X."/>
            <person name="Liu X."/>
            <person name="Wang F."/>
            <person name="Yang Y."/>
            <person name="An X."/>
            <person name="Dong Z."/>
            <person name="Zhang K."/>
            <person name="Zhang X."/>
            <person name="Luo M.C."/>
            <person name="Dvorak J."/>
            <person name="Tong Y."/>
            <person name="Wang J."/>
            <person name="Yang H."/>
            <person name="Li Z."/>
            <person name="Wang D."/>
            <person name="Zhang A."/>
            <person name="Wang J."/>
        </authorList>
    </citation>
    <scope>NUCLEOTIDE SEQUENCE</scope>
    <source>
        <strain evidence="2">cv. G1812</strain>
    </source>
</reference>
<dbReference type="EnsemblPlants" id="TuG1812G0200002862.01.T01">
    <property type="protein sequence ID" value="TuG1812G0200002862.01.T01"/>
    <property type="gene ID" value="TuG1812G0200002862.01"/>
</dbReference>
<name>A0A8R7PE74_TRIUA</name>
<dbReference type="Proteomes" id="UP000015106">
    <property type="component" value="Chromosome 2"/>
</dbReference>
<sequence length="77" mass="9302">MYQHNYRHYEHLNVINIQSPSNRHVHILGNLELEMEEREREETKVDLFYWIHVPLVPSCCKGRSRLIATPSSSWLIW</sequence>
<proteinExistence type="predicted"/>
<accession>A0A8R7PE74</accession>
<keyword evidence="2" id="KW-1185">Reference proteome</keyword>
<dbReference type="AlphaFoldDB" id="A0A8R7PE74"/>
<protein>
    <submittedName>
        <fullName evidence="1">Uncharacterized protein</fullName>
    </submittedName>
</protein>
<reference evidence="1" key="3">
    <citation type="submission" date="2022-06" db="UniProtKB">
        <authorList>
            <consortium name="EnsemblPlants"/>
        </authorList>
    </citation>
    <scope>IDENTIFICATION</scope>
</reference>
<reference evidence="1" key="2">
    <citation type="submission" date="2018-03" db="EMBL/GenBank/DDBJ databases">
        <title>The Triticum urartu genome reveals the dynamic nature of wheat genome evolution.</title>
        <authorList>
            <person name="Ling H."/>
            <person name="Ma B."/>
            <person name="Shi X."/>
            <person name="Liu H."/>
            <person name="Dong L."/>
            <person name="Sun H."/>
            <person name="Cao Y."/>
            <person name="Gao Q."/>
            <person name="Zheng S."/>
            <person name="Li Y."/>
            <person name="Yu Y."/>
            <person name="Du H."/>
            <person name="Qi M."/>
            <person name="Li Y."/>
            <person name="Yu H."/>
            <person name="Cui Y."/>
            <person name="Wang N."/>
            <person name="Chen C."/>
            <person name="Wu H."/>
            <person name="Zhao Y."/>
            <person name="Zhang J."/>
            <person name="Li Y."/>
            <person name="Zhou W."/>
            <person name="Zhang B."/>
            <person name="Hu W."/>
            <person name="Eijk M."/>
            <person name="Tang J."/>
            <person name="Witsenboer H."/>
            <person name="Zhao S."/>
            <person name="Li Z."/>
            <person name="Zhang A."/>
            <person name="Wang D."/>
            <person name="Liang C."/>
        </authorList>
    </citation>
    <scope>NUCLEOTIDE SEQUENCE [LARGE SCALE GENOMIC DNA]</scope>
    <source>
        <strain evidence="1">cv. G1812</strain>
    </source>
</reference>
<evidence type="ECO:0000313" key="2">
    <source>
        <dbReference type="Proteomes" id="UP000015106"/>
    </source>
</evidence>